<evidence type="ECO:0000313" key="2">
    <source>
        <dbReference type="EMBL" id="KAF5363447.1"/>
    </source>
</evidence>
<dbReference type="EMBL" id="JAACJO010000001">
    <property type="protein sequence ID" value="KAF5363447.1"/>
    <property type="molecule type" value="Genomic_DNA"/>
</dbReference>
<organism evidence="2 3">
    <name type="scientific">Leucocoprinus leucothites</name>
    <dbReference type="NCBI Taxonomy" id="201217"/>
    <lineage>
        <taxon>Eukaryota</taxon>
        <taxon>Fungi</taxon>
        <taxon>Dikarya</taxon>
        <taxon>Basidiomycota</taxon>
        <taxon>Agaricomycotina</taxon>
        <taxon>Agaricomycetes</taxon>
        <taxon>Agaricomycetidae</taxon>
        <taxon>Agaricales</taxon>
        <taxon>Agaricineae</taxon>
        <taxon>Agaricaceae</taxon>
        <taxon>Leucocoprinus</taxon>
    </lineage>
</organism>
<feature type="transmembrane region" description="Helical" evidence="1">
    <location>
        <begin position="34"/>
        <end position="54"/>
    </location>
</feature>
<dbReference type="Proteomes" id="UP000559027">
    <property type="component" value="Unassembled WGS sequence"/>
</dbReference>
<keyword evidence="3" id="KW-1185">Reference proteome</keyword>
<keyword evidence="1" id="KW-0472">Membrane</keyword>
<sequence>MAVLMLALMTAQALPALRSEYTLPLTRLIYRDGVIYYVYIFLLSLINAIMIVALPSDLASILVIIEGTMHWVLACRVVLHIREQAYIQQASPLFALSTQQSNEAQLSPLEFDSPHEDAGYP</sequence>
<reference evidence="2 3" key="1">
    <citation type="journal article" date="2020" name="ISME J.">
        <title>Uncovering the hidden diversity of litter-decomposition mechanisms in mushroom-forming fungi.</title>
        <authorList>
            <person name="Floudas D."/>
            <person name="Bentzer J."/>
            <person name="Ahren D."/>
            <person name="Johansson T."/>
            <person name="Persson P."/>
            <person name="Tunlid A."/>
        </authorList>
    </citation>
    <scope>NUCLEOTIDE SEQUENCE [LARGE SCALE GENOMIC DNA]</scope>
    <source>
        <strain evidence="2 3">CBS 146.42</strain>
    </source>
</reference>
<keyword evidence="1" id="KW-1133">Transmembrane helix</keyword>
<protein>
    <submittedName>
        <fullName evidence="2">Uncharacterized protein</fullName>
    </submittedName>
</protein>
<accession>A0A8H5GEH7</accession>
<gene>
    <name evidence="2" type="ORF">D9756_001010</name>
</gene>
<proteinExistence type="predicted"/>
<keyword evidence="1" id="KW-0812">Transmembrane</keyword>
<evidence type="ECO:0000256" key="1">
    <source>
        <dbReference type="SAM" id="Phobius"/>
    </source>
</evidence>
<comment type="caution">
    <text evidence="2">The sequence shown here is derived from an EMBL/GenBank/DDBJ whole genome shotgun (WGS) entry which is preliminary data.</text>
</comment>
<dbReference type="OrthoDB" id="2958007at2759"/>
<name>A0A8H5GEH7_9AGAR</name>
<evidence type="ECO:0000313" key="3">
    <source>
        <dbReference type="Proteomes" id="UP000559027"/>
    </source>
</evidence>
<dbReference type="AlphaFoldDB" id="A0A8H5GEH7"/>